<organism evidence="1 2">
    <name type="scientific">Massilia atriviolacea</name>
    <dbReference type="NCBI Taxonomy" id="2495579"/>
    <lineage>
        <taxon>Bacteria</taxon>
        <taxon>Pseudomonadati</taxon>
        <taxon>Pseudomonadota</taxon>
        <taxon>Betaproteobacteria</taxon>
        <taxon>Burkholderiales</taxon>
        <taxon>Oxalobacteraceae</taxon>
        <taxon>Telluria group</taxon>
        <taxon>Massilia</taxon>
    </lineage>
</organism>
<dbReference type="RefSeq" id="WP_126077862.1">
    <property type="nucleotide sequence ID" value="NZ_CP051166.1"/>
</dbReference>
<name>A0A430HCC4_9BURK</name>
<comment type="caution">
    <text evidence="1">The sequence shown here is derived from an EMBL/GenBank/DDBJ whole genome shotgun (WGS) entry which is preliminary data.</text>
</comment>
<evidence type="ECO:0000313" key="1">
    <source>
        <dbReference type="EMBL" id="RSZ55164.1"/>
    </source>
</evidence>
<gene>
    <name evidence="1" type="ORF">EJB06_30865</name>
</gene>
<dbReference type="Proteomes" id="UP000278085">
    <property type="component" value="Unassembled WGS sequence"/>
</dbReference>
<keyword evidence="2" id="KW-1185">Reference proteome</keyword>
<evidence type="ECO:0000313" key="2">
    <source>
        <dbReference type="Proteomes" id="UP000278085"/>
    </source>
</evidence>
<dbReference type="OrthoDB" id="7009181at2"/>
<proteinExistence type="predicted"/>
<accession>A0A430HCC4</accession>
<protein>
    <submittedName>
        <fullName evidence="1">Uncharacterized protein</fullName>
    </submittedName>
</protein>
<reference evidence="1 2" key="1">
    <citation type="submission" date="2018-12" db="EMBL/GenBank/DDBJ databases">
        <authorList>
            <person name="Yang E."/>
        </authorList>
    </citation>
    <scope>NUCLEOTIDE SEQUENCE [LARGE SCALE GENOMIC DNA]</scope>
    <source>
        <strain evidence="1 2">SOD</strain>
    </source>
</reference>
<dbReference type="EMBL" id="RXLQ01000034">
    <property type="protein sequence ID" value="RSZ55164.1"/>
    <property type="molecule type" value="Genomic_DNA"/>
</dbReference>
<dbReference type="AlphaFoldDB" id="A0A430HCC4"/>
<sequence length="75" mass="8480">MSSIQATDHDISRFLSVLETISAQQKTICAELDELTLLMLLPSESVLRVLQNILAPMGQDMERLTNELKNHLLEE</sequence>